<dbReference type="AlphaFoldDB" id="A0A378MNY8"/>
<dbReference type="GO" id="GO:0042128">
    <property type="term" value="P:nitrate assimilation"/>
    <property type="evidence" value="ECO:0007669"/>
    <property type="project" value="UniProtKB-KW"/>
</dbReference>
<dbReference type="InterPro" id="IPR012748">
    <property type="entry name" value="Rieske-like_NirD"/>
</dbReference>
<keyword evidence="4" id="KW-0408">Iron</keyword>
<keyword evidence="1" id="KW-0001">2Fe-2S</keyword>
<keyword evidence="5" id="KW-0411">Iron-sulfur</keyword>
<dbReference type="GO" id="GO:0004497">
    <property type="term" value="F:monooxygenase activity"/>
    <property type="evidence" value="ECO:0007669"/>
    <property type="project" value="UniProtKB-KW"/>
</dbReference>
<gene>
    <name evidence="7" type="primary">tmoC</name>
    <name evidence="7" type="ORF">NCTC10815_02824</name>
</gene>
<dbReference type="NCBIfam" id="TIGR02378">
    <property type="entry name" value="nirD_assim_sml"/>
    <property type="match status" value="1"/>
</dbReference>
<reference evidence="7 8" key="1">
    <citation type="submission" date="2018-06" db="EMBL/GenBank/DDBJ databases">
        <authorList>
            <consortium name="Pathogen Informatics"/>
            <person name="Doyle S."/>
        </authorList>
    </citation>
    <scope>NUCLEOTIDE SEQUENCE [LARGE SCALE GENOMIC DNA]</scope>
    <source>
        <strain evidence="8">NCTC 10815</strain>
    </source>
</reference>
<accession>A0A378MNY8</accession>
<evidence type="ECO:0000256" key="5">
    <source>
        <dbReference type="ARBA" id="ARBA00023014"/>
    </source>
</evidence>
<evidence type="ECO:0000256" key="2">
    <source>
        <dbReference type="ARBA" id="ARBA00022723"/>
    </source>
</evidence>
<dbReference type="SUPFAM" id="SSF50022">
    <property type="entry name" value="ISP domain"/>
    <property type="match status" value="1"/>
</dbReference>
<dbReference type="FunFam" id="2.102.10.10:FF:000013">
    <property type="entry name" value="Nitrite reductase [NAD(P)H], small subunit"/>
    <property type="match status" value="1"/>
</dbReference>
<dbReference type="PROSITE" id="PS51296">
    <property type="entry name" value="RIESKE"/>
    <property type="match status" value="1"/>
</dbReference>
<dbReference type="GO" id="GO:0051537">
    <property type="term" value="F:2 iron, 2 sulfur cluster binding"/>
    <property type="evidence" value="ECO:0007669"/>
    <property type="project" value="UniProtKB-KW"/>
</dbReference>
<evidence type="ECO:0000313" key="8">
    <source>
        <dbReference type="Proteomes" id="UP000254879"/>
    </source>
</evidence>
<protein>
    <submittedName>
        <fullName evidence="7">Toluene-4-monooxygenase system protein C</fullName>
    </submittedName>
</protein>
<dbReference type="PANTHER" id="PTHR21496:SF23">
    <property type="entry name" value="3-PHENYLPROPIONATE_CINNAMIC ACID DIOXYGENASE FERREDOXIN SUBUNIT"/>
    <property type="match status" value="1"/>
</dbReference>
<evidence type="ECO:0000256" key="6">
    <source>
        <dbReference type="ARBA" id="ARBA00023063"/>
    </source>
</evidence>
<keyword evidence="6" id="KW-0534">Nitrate assimilation</keyword>
<dbReference type="OrthoDB" id="593800at2"/>
<sequence length="104" mass="11773">MKEKVFVSKLDDLIPRIGREVHYNDKTIALFRLSNDEIKAVNNKCPHKEGPLAEGTVSGNFVFCPLHDYKISLEDGKVQEPDDGCVETYQTVVEDGDVYLVMEQ</sequence>
<dbReference type="CDD" id="cd03530">
    <property type="entry name" value="Rieske_NirD_small_Bacillus"/>
    <property type="match status" value="1"/>
</dbReference>
<organism evidence="7 8">
    <name type="scientific">Listeria grayi</name>
    <name type="common">Listeria murrayi</name>
    <dbReference type="NCBI Taxonomy" id="1641"/>
    <lineage>
        <taxon>Bacteria</taxon>
        <taxon>Bacillati</taxon>
        <taxon>Bacillota</taxon>
        <taxon>Bacilli</taxon>
        <taxon>Bacillales</taxon>
        <taxon>Listeriaceae</taxon>
        <taxon>Listeria</taxon>
    </lineage>
</organism>
<evidence type="ECO:0000256" key="3">
    <source>
        <dbReference type="ARBA" id="ARBA00023002"/>
    </source>
</evidence>
<evidence type="ECO:0000256" key="1">
    <source>
        <dbReference type="ARBA" id="ARBA00022714"/>
    </source>
</evidence>
<dbReference type="InterPro" id="IPR036922">
    <property type="entry name" value="Rieske_2Fe-2S_sf"/>
</dbReference>
<dbReference type="Proteomes" id="UP000254879">
    <property type="component" value="Unassembled WGS sequence"/>
</dbReference>
<dbReference type="GO" id="GO:0016705">
    <property type="term" value="F:oxidoreductase activity, acting on paired donors, with incorporation or reduction of molecular oxygen"/>
    <property type="evidence" value="ECO:0007669"/>
    <property type="project" value="UniProtKB-ARBA"/>
</dbReference>
<dbReference type="GO" id="GO:0046872">
    <property type="term" value="F:metal ion binding"/>
    <property type="evidence" value="ECO:0007669"/>
    <property type="project" value="UniProtKB-KW"/>
</dbReference>
<dbReference type="RefSeq" id="WP_003758108.1">
    <property type="nucleotide sequence ID" value="NZ_CABKNG010000002.1"/>
</dbReference>
<dbReference type="Gene3D" id="2.102.10.10">
    <property type="entry name" value="Rieske [2Fe-2S] iron-sulphur domain"/>
    <property type="match status" value="1"/>
</dbReference>
<dbReference type="EMBL" id="UGPG01000001">
    <property type="protein sequence ID" value="STY45445.1"/>
    <property type="molecule type" value="Genomic_DNA"/>
</dbReference>
<evidence type="ECO:0000313" key="7">
    <source>
        <dbReference type="EMBL" id="STY45445.1"/>
    </source>
</evidence>
<dbReference type="Pfam" id="PF13806">
    <property type="entry name" value="Rieske_2"/>
    <property type="match status" value="1"/>
</dbReference>
<name>A0A378MNY8_LISGR</name>
<keyword evidence="7" id="KW-0503">Monooxygenase</keyword>
<dbReference type="PANTHER" id="PTHR21496">
    <property type="entry name" value="FERREDOXIN-RELATED"/>
    <property type="match status" value="1"/>
</dbReference>
<evidence type="ECO:0000256" key="4">
    <source>
        <dbReference type="ARBA" id="ARBA00023004"/>
    </source>
</evidence>
<keyword evidence="3" id="KW-0560">Oxidoreductase</keyword>
<keyword evidence="2" id="KW-0479">Metal-binding</keyword>
<dbReference type="GO" id="GO:0008942">
    <property type="term" value="F:nitrite reductase [NAD(P)H] activity"/>
    <property type="evidence" value="ECO:0007669"/>
    <property type="project" value="InterPro"/>
</dbReference>
<proteinExistence type="predicted"/>
<dbReference type="InterPro" id="IPR017941">
    <property type="entry name" value="Rieske_2Fe-2S"/>
</dbReference>